<keyword evidence="7" id="KW-0539">Nucleus</keyword>
<dbReference type="SUPFAM" id="SSF46689">
    <property type="entry name" value="Homeodomain-like"/>
    <property type="match status" value="1"/>
</dbReference>
<reference evidence="11" key="1">
    <citation type="submission" date="2017-07" db="EMBL/GenBank/DDBJ databases">
        <title>Taro Niue Genome Assembly and Annotation.</title>
        <authorList>
            <person name="Atibalentja N."/>
            <person name="Keating K."/>
            <person name="Fields C.J."/>
        </authorList>
    </citation>
    <scope>NUCLEOTIDE SEQUENCE</scope>
    <source>
        <strain evidence="11">Niue_2</strain>
        <tissue evidence="11">Leaf</tissue>
    </source>
</reference>
<feature type="domain" description="HTH myb-type" evidence="10">
    <location>
        <begin position="30"/>
        <end position="100"/>
    </location>
</feature>
<dbReference type="GO" id="GO:0005634">
    <property type="term" value="C:nucleus"/>
    <property type="evidence" value="ECO:0007669"/>
    <property type="project" value="UniProtKB-SubCell"/>
</dbReference>
<dbReference type="InterPro" id="IPR009057">
    <property type="entry name" value="Homeodomain-like_sf"/>
</dbReference>
<keyword evidence="6" id="KW-0804">Transcription</keyword>
<evidence type="ECO:0000256" key="5">
    <source>
        <dbReference type="ARBA" id="ARBA00023159"/>
    </source>
</evidence>
<dbReference type="Proteomes" id="UP000652761">
    <property type="component" value="Unassembled WGS sequence"/>
</dbReference>
<evidence type="ECO:0000256" key="8">
    <source>
        <dbReference type="SAM" id="MobiDB-lite"/>
    </source>
</evidence>
<evidence type="ECO:0000256" key="2">
    <source>
        <dbReference type="ARBA" id="ARBA00022737"/>
    </source>
</evidence>
<organism evidence="11 12">
    <name type="scientific">Colocasia esculenta</name>
    <name type="common">Wild taro</name>
    <name type="synonym">Arum esculentum</name>
    <dbReference type="NCBI Taxonomy" id="4460"/>
    <lineage>
        <taxon>Eukaryota</taxon>
        <taxon>Viridiplantae</taxon>
        <taxon>Streptophyta</taxon>
        <taxon>Embryophyta</taxon>
        <taxon>Tracheophyta</taxon>
        <taxon>Spermatophyta</taxon>
        <taxon>Magnoliopsida</taxon>
        <taxon>Liliopsida</taxon>
        <taxon>Araceae</taxon>
        <taxon>Aroideae</taxon>
        <taxon>Colocasieae</taxon>
        <taxon>Colocasia</taxon>
    </lineage>
</organism>
<dbReference type="Gene3D" id="1.10.10.60">
    <property type="entry name" value="Homeodomain-like"/>
    <property type="match status" value="1"/>
</dbReference>
<feature type="compositionally biased region" description="Basic and acidic residues" evidence="8">
    <location>
        <begin position="162"/>
        <end position="179"/>
    </location>
</feature>
<evidence type="ECO:0000256" key="7">
    <source>
        <dbReference type="ARBA" id="ARBA00023242"/>
    </source>
</evidence>
<dbReference type="OrthoDB" id="2143914at2759"/>
<keyword evidence="3" id="KW-0805">Transcription regulation</keyword>
<dbReference type="PROSITE" id="PS50090">
    <property type="entry name" value="MYB_LIKE"/>
    <property type="match status" value="1"/>
</dbReference>
<keyword evidence="4" id="KW-0238">DNA-binding</keyword>
<dbReference type="InterPro" id="IPR001005">
    <property type="entry name" value="SANT/Myb"/>
</dbReference>
<comment type="subcellular location">
    <subcellularLocation>
        <location evidence="1">Nucleus</location>
    </subcellularLocation>
</comment>
<dbReference type="EMBL" id="NMUH01000487">
    <property type="protein sequence ID" value="MQL80029.1"/>
    <property type="molecule type" value="Genomic_DNA"/>
</dbReference>
<evidence type="ECO:0000256" key="1">
    <source>
        <dbReference type="ARBA" id="ARBA00004123"/>
    </source>
</evidence>
<dbReference type="InterPro" id="IPR015495">
    <property type="entry name" value="Myb_TF_plants"/>
</dbReference>
<dbReference type="SMART" id="SM00717">
    <property type="entry name" value="SANT"/>
    <property type="match status" value="1"/>
</dbReference>
<dbReference type="GO" id="GO:0003677">
    <property type="term" value="F:DNA binding"/>
    <property type="evidence" value="ECO:0007669"/>
    <property type="project" value="UniProtKB-KW"/>
</dbReference>
<proteinExistence type="predicted"/>
<evidence type="ECO:0000259" key="9">
    <source>
        <dbReference type="PROSITE" id="PS50090"/>
    </source>
</evidence>
<keyword evidence="5" id="KW-0010">Activator</keyword>
<name>A0A843UJ85_COLES</name>
<dbReference type="InterPro" id="IPR017930">
    <property type="entry name" value="Myb_dom"/>
</dbReference>
<comment type="caution">
    <text evidence="11">The sequence shown here is derived from an EMBL/GenBank/DDBJ whole genome shotgun (WGS) entry which is preliminary data.</text>
</comment>
<accession>A0A843UJ85</accession>
<keyword evidence="2" id="KW-0677">Repeat</keyword>
<evidence type="ECO:0000256" key="3">
    <source>
        <dbReference type="ARBA" id="ARBA00023015"/>
    </source>
</evidence>
<feature type="domain" description="Myb-like" evidence="9">
    <location>
        <begin position="27"/>
        <end position="96"/>
    </location>
</feature>
<keyword evidence="12" id="KW-1185">Reference proteome</keyword>
<dbReference type="PANTHER" id="PTHR47999">
    <property type="entry name" value="TRANSCRIPTION FACTOR MYB8-RELATED-RELATED"/>
    <property type="match status" value="1"/>
</dbReference>
<dbReference type="PROSITE" id="PS51294">
    <property type="entry name" value="HTH_MYB"/>
    <property type="match status" value="1"/>
</dbReference>
<dbReference type="CDD" id="cd00167">
    <property type="entry name" value="SANT"/>
    <property type="match status" value="1"/>
</dbReference>
<evidence type="ECO:0000256" key="4">
    <source>
        <dbReference type="ARBA" id="ARBA00023125"/>
    </source>
</evidence>
<protein>
    <submittedName>
        <fullName evidence="11">Uncharacterized protein</fullName>
    </submittedName>
</protein>
<evidence type="ECO:0000313" key="11">
    <source>
        <dbReference type="EMBL" id="MQL80029.1"/>
    </source>
</evidence>
<evidence type="ECO:0000259" key="10">
    <source>
        <dbReference type="PROSITE" id="PS51294"/>
    </source>
</evidence>
<feature type="region of interest" description="Disordered" evidence="8">
    <location>
        <begin position="151"/>
        <end position="184"/>
    </location>
</feature>
<evidence type="ECO:0000256" key="6">
    <source>
        <dbReference type="ARBA" id="ARBA00023163"/>
    </source>
</evidence>
<dbReference type="PANTHER" id="PTHR47999:SF24">
    <property type="entry name" value="TRANSCRIPTION FACTOR MYB90"/>
    <property type="match status" value="1"/>
</dbReference>
<sequence length="277" mass="31192">MTMAMFDQQAKWCVTEKVLMQKIGSEFTGVRKGAWTQEEDLLLKKCIEKYGEGQWHLVPTRAGDLDDVSVSTHMLSLGRIPGRTANDIKNFWNSCLGKKVSPNLQDVVANKETAGSTALKQSRAGIKKTVPPVAPSYFVVKPKPRIPSKSIGFPILPKNIGTHREARREPPATDDRPDKEEDPLPWLRNLLGVEEEEVEEDGKQKQLQQGPEQEQEMILYSFPCSSQASEVDFLVKEHCREEVGSDEGQWRWEDMFLDEELMLGDLLGPESGSKPVN</sequence>
<evidence type="ECO:0000313" key="12">
    <source>
        <dbReference type="Proteomes" id="UP000652761"/>
    </source>
</evidence>
<gene>
    <name evidence="11" type="ORF">Taro_012472</name>
</gene>
<dbReference type="AlphaFoldDB" id="A0A843UJ85"/>
<dbReference type="Pfam" id="PF00249">
    <property type="entry name" value="Myb_DNA-binding"/>
    <property type="match status" value="1"/>
</dbReference>